<accession>A0A1Z4GHE6</accession>
<feature type="transmembrane region" description="Helical" evidence="7">
    <location>
        <begin position="95"/>
        <end position="120"/>
    </location>
</feature>
<evidence type="ECO:0000256" key="4">
    <source>
        <dbReference type="ARBA" id="ARBA00022692"/>
    </source>
</evidence>
<keyword evidence="6 7" id="KW-0472">Membrane</keyword>
<evidence type="ECO:0000256" key="7">
    <source>
        <dbReference type="HAMAP-Rule" id="MF_01147"/>
    </source>
</evidence>
<dbReference type="GO" id="GO:0008961">
    <property type="term" value="F:phosphatidylglycerol-prolipoprotein diacylglyceryl transferase activity"/>
    <property type="evidence" value="ECO:0007669"/>
    <property type="project" value="UniProtKB-UniRule"/>
</dbReference>
<feature type="transmembrane region" description="Helical" evidence="7">
    <location>
        <begin position="187"/>
        <end position="206"/>
    </location>
</feature>
<comment type="function">
    <text evidence="7">Catalyzes the transfer of the diacylglyceryl group from phosphatidylglycerol to the sulfhydryl group of the N-terminal cysteine of a prolipoprotein, the first step in the formation of mature lipoproteins.</text>
</comment>
<evidence type="ECO:0000313" key="9">
    <source>
        <dbReference type="Proteomes" id="UP000218287"/>
    </source>
</evidence>
<dbReference type="PANTHER" id="PTHR30589">
    <property type="entry name" value="PROLIPOPROTEIN DIACYLGLYCERYL TRANSFERASE"/>
    <property type="match status" value="1"/>
</dbReference>
<gene>
    <name evidence="7" type="primary">lgt</name>
    <name evidence="8" type="ORF">NIES21_27430</name>
</gene>
<dbReference type="NCBIfam" id="TIGR00544">
    <property type="entry name" value="lgt"/>
    <property type="match status" value="1"/>
</dbReference>
<feature type="transmembrane region" description="Helical" evidence="7">
    <location>
        <begin position="250"/>
        <end position="271"/>
    </location>
</feature>
<dbReference type="HAMAP" id="MF_01147">
    <property type="entry name" value="Lgt"/>
    <property type="match status" value="1"/>
</dbReference>
<comment type="catalytic activity">
    <reaction evidence="7">
        <text>L-cysteinyl-[prolipoprotein] + a 1,2-diacyl-sn-glycero-3-phospho-(1'-sn-glycerol) = an S-1,2-diacyl-sn-glyceryl-L-cysteinyl-[prolipoprotein] + sn-glycerol 1-phosphate + H(+)</text>
        <dbReference type="Rhea" id="RHEA:56712"/>
        <dbReference type="Rhea" id="RHEA-COMP:14679"/>
        <dbReference type="Rhea" id="RHEA-COMP:14680"/>
        <dbReference type="ChEBI" id="CHEBI:15378"/>
        <dbReference type="ChEBI" id="CHEBI:29950"/>
        <dbReference type="ChEBI" id="CHEBI:57685"/>
        <dbReference type="ChEBI" id="CHEBI:64716"/>
        <dbReference type="ChEBI" id="CHEBI:140658"/>
        <dbReference type="EC" id="2.5.1.145"/>
    </reaction>
</comment>
<comment type="similarity">
    <text evidence="1 7">Belongs to the Lgt family.</text>
</comment>
<feature type="transmembrane region" description="Helical" evidence="7">
    <location>
        <begin position="63"/>
        <end position="83"/>
    </location>
</feature>
<keyword evidence="2 7" id="KW-1003">Cell membrane</keyword>
<keyword evidence="4 7" id="KW-0812">Transmembrane</keyword>
<dbReference type="PANTHER" id="PTHR30589:SF0">
    <property type="entry name" value="PHOSPHATIDYLGLYCEROL--PROLIPOPROTEIN DIACYLGLYCERYL TRANSFERASE"/>
    <property type="match status" value="1"/>
</dbReference>
<keyword evidence="8" id="KW-0449">Lipoprotein</keyword>
<dbReference type="AlphaFoldDB" id="A0A1Z4GHE6"/>
<evidence type="ECO:0000256" key="5">
    <source>
        <dbReference type="ARBA" id="ARBA00022989"/>
    </source>
</evidence>
<comment type="pathway">
    <text evidence="7">Protein modification; lipoprotein biosynthesis (diacylglyceryl transfer).</text>
</comment>
<protein>
    <recommendedName>
        <fullName evidence="7">Phosphatidylglycerol--prolipoprotein diacylglyceryl transferase</fullName>
        <ecNumber evidence="7">2.5.1.145</ecNumber>
    </recommendedName>
</protein>
<dbReference type="EC" id="2.5.1.145" evidence="7"/>
<dbReference type="OrthoDB" id="871140at2"/>
<dbReference type="GO" id="GO:0042158">
    <property type="term" value="P:lipoprotein biosynthetic process"/>
    <property type="evidence" value="ECO:0007669"/>
    <property type="project" value="UniProtKB-UniRule"/>
</dbReference>
<dbReference type="InterPro" id="IPR001640">
    <property type="entry name" value="Lgt"/>
</dbReference>
<name>A0A1Z4GHE6_9CYAN</name>
<dbReference type="Pfam" id="PF01790">
    <property type="entry name" value="LGT"/>
    <property type="match status" value="1"/>
</dbReference>
<dbReference type="EMBL" id="AP018174">
    <property type="protein sequence ID" value="BAY16909.1"/>
    <property type="molecule type" value="Genomic_DNA"/>
</dbReference>
<evidence type="ECO:0000256" key="1">
    <source>
        <dbReference type="ARBA" id="ARBA00007150"/>
    </source>
</evidence>
<feature type="binding site" evidence="7">
    <location>
        <position position="146"/>
    </location>
    <ligand>
        <name>a 1,2-diacyl-sn-glycero-3-phospho-(1'-sn-glycerol)</name>
        <dbReference type="ChEBI" id="CHEBI:64716"/>
    </ligand>
</feature>
<feature type="transmembrane region" description="Helical" evidence="7">
    <location>
        <begin position="127"/>
        <end position="145"/>
    </location>
</feature>
<comment type="subcellular location">
    <subcellularLocation>
        <location evidence="7">Cell membrane</location>
        <topology evidence="7">Multi-pass membrane protein</topology>
    </subcellularLocation>
</comment>
<dbReference type="UniPathway" id="UPA00664"/>
<dbReference type="Proteomes" id="UP000218287">
    <property type="component" value="Chromosome"/>
</dbReference>
<sequence length="283" mass="31531">MVLDISSLPLAFQFTSPGPILVKIGPLTIRWYGLLIATAVLVGVSLSQYLAKRRNVNPELLSDLSIWLVIGAIPAARLYYVLFEWAEYVKRPEKIIAIWEGGIAIHGAIIGGTIAALTFAKLKRVSFWQLADLVAPSLILGQAIGRWGNFFNSEAFGSPTNLAWRLYIPPERRPSGLESFEYFHPTFLYESLWDLMVFALLLNLFLRGVSGKLRLKAGTLIMVYLTAYSTGRFWIESLRTDSLMLGPLRIAQVVSLTGILAGLAGLAWLYYRKRPLPDVVATE</sequence>
<dbReference type="PROSITE" id="PS01311">
    <property type="entry name" value="LGT"/>
    <property type="match status" value="1"/>
</dbReference>
<organism evidence="8 9">
    <name type="scientific">Anabaenopsis circularis NIES-21</name>
    <dbReference type="NCBI Taxonomy" id="1085406"/>
    <lineage>
        <taxon>Bacteria</taxon>
        <taxon>Bacillati</taxon>
        <taxon>Cyanobacteriota</taxon>
        <taxon>Cyanophyceae</taxon>
        <taxon>Nostocales</taxon>
        <taxon>Nodulariaceae</taxon>
        <taxon>Anabaenopsis</taxon>
    </lineage>
</organism>
<evidence type="ECO:0000256" key="2">
    <source>
        <dbReference type="ARBA" id="ARBA00022475"/>
    </source>
</evidence>
<reference evidence="8 9" key="1">
    <citation type="submission" date="2017-06" db="EMBL/GenBank/DDBJ databases">
        <title>Genome sequencing of cyanobaciteial culture collection at National Institute for Environmental Studies (NIES).</title>
        <authorList>
            <person name="Hirose Y."/>
            <person name="Shimura Y."/>
            <person name="Fujisawa T."/>
            <person name="Nakamura Y."/>
            <person name="Kawachi M."/>
        </authorList>
    </citation>
    <scope>NUCLEOTIDE SEQUENCE [LARGE SCALE GENOMIC DNA]</scope>
    <source>
        <strain evidence="8 9">NIES-21</strain>
    </source>
</reference>
<proteinExistence type="inferred from homology"/>
<keyword evidence="9" id="KW-1185">Reference proteome</keyword>
<dbReference type="GO" id="GO:0005886">
    <property type="term" value="C:plasma membrane"/>
    <property type="evidence" value="ECO:0007669"/>
    <property type="project" value="UniProtKB-SubCell"/>
</dbReference>
<evidence type="ECO:0000313" key="8">
    <source>
        <dbReference type="EMBL" id="BAY16909.1"/>
    </source>
</evidence>
<feature type="transmembrane region" description="Helical" evidence="7">
    <location>
        <begin position="31"/>
        <end position="51"/>
    </location>
</feature>
<feature type="transmembrane region" description="Helical" evidence="7">
    <location>
        <begin position="218"/>
        <end position="235"/>
    </location>
</feature>
<evidence type="ECO:0000256" key="3">
    <source>
        <dbReference type="ARBA" id="ARBA00022679"/>
    </source>
</evidence>
<keyword evidence="5 7" id="KW-1133">Transmembrane helix</keyword>
<keyword evidence="3 7" id="KW-0808">Transferase</keyword>
<evidence type="ECO:0000256" key="6">
    <source>
        <dbReference type="ARBA" id="ARBA00023136"/>
    </source>
</evidence>